<evidence type="ECO:0000256" key="4">
    <source>
        <dbReference type="ARBA" id="ARBA00022454"/>
    </source>
</evidence>
<organism evidence="7 8">
    <name type="scientific">Pneumocystis carinii (strain B80)</name>
    <name type="common">Rat pneumocystis pneumonia agent</name>
    <name type="synonym">Pneumocystis carinii f. sp. carinii</name>
    <dbReference type="NCBI Taxonomy" id="1408658"/>
    <lineage>
        <taxon>Eukaryota</taxon>
        <taxon>Fungi</taxon>
        <taxon>Dikarya</taxon>
        <taxon>Ascomycota</taxon>
        <taxon>Taphrinomycotina</taxon>
        <taxon>Pneumocystomycetes</taxon>
        <taxon>Pneumocystaceae</taxon>
        <taxon>Pneumocystis</taxon>
    </lineage>
</organism>
<evidence type="ECO:0000313" key="7">
    <source>
        <dbReference type="EMBL" id="KTW26363.1"/>
    </source>
</evidence>
<dbReference type="GO" id="GO:0007059">
    <property type="term" value="P:chromosome segregation"/>
    <property type="evidence" value="ECO:0007669"/>
    <property type="project" value="TreeGrafter"/>
</dbReference>
<keyword evidence="5" id="KW-0539">Nucleus</keyword>
<dbReference type="GO" id="GO:0005634">
    <property type="term" value="C:nucleus"/>
    <property type="evidence" value="ECO:0007669"/>
    <property type="project" value="UniProtKB-SubCell"/>
</dbReference>
<dbReference type="InterPro" id="IPR035425">
    <property type="entry name" value="CENP-T/H4_C"/>
</dbReference>
<keyword evidence="8" id="KW-1185">Reference proteome</keyword>
<dbReference type="PANTHER" id="PTHR46904:SF1">
    <property type="entry name" value="CENTROMERE PROTEIN T"/>
    <property type="match status" value="1"/>
</dbReference>
<sequence>MDESSETPYTSLKQLSSILANQSNKLPLVLSKTGVSAHKTPVSRERFGLRTGQTPRSITKNPPTPYTARALQKAATPHLHLKRKNDQQASYDTPRDILRKLSRALPPYVEKSKRNEYELEDELRNMYDVENMEESEENMEAPNINIASSEDISDDFSPPQLSIPIDQEHTVQSIELGRRASIRRLSDRLSLEKDSEHISIYNEQEANATSFNEYELHDDGLLKSESFFREEDLKMRFYRNDIIEDDATNFEIPFLSGKSPMIAETISFKDTLPEFSLPKPTKPVTKQTLKTSVSSKKSKIQKVSRHGIPLPSLPISFIRQLVANFTTLKISKDVLKAICSASDQFFEQISEDLDAFAAHAGRKTIEDSDVIQLMKRQRQINAKTTLYSLFQKYIPRELESQMPPPSKISKHIKKKD</sequence>
<dbReference type="GO" id="GO:0003677">
    <property type="term" value="F:DNA binding"/>
    <property type="evidence" value="ECO:0007669"/>
    <property type="project" value="InterPro"/>
</dbReference>
<dbReference type="Gene3D" id="1.10.20.10">
    <property type="entry name" value="Histone, subunit A"/>
    <property type="match status" value="1"/>
</dbReference>
<gene>
    <name evidence="7" type="ORF">T552_02845</name>
</gene>
<dbReference type="SUPFAM" id="SSF47113">
    <property type="entry name" value="Histone-fold"/>
    <property type="match status" value="1"/>
</dbReference>
<dbReference type="InterPro" id="IPR028255">
    <property type="entry name" value="CENP-T"/>
</dbReference>
<dbReference type="AlphaFoldDB" id="A0A0W4ZD99"/>
<feature type="domain" description="CENP-T/Histone H4 histone fold" evidence="6">
    <location>
        <begin position="306"/>
        <end position="403"/>
    </location>
</feature>
<dbReference type="GO" id="GO:0051382">
    <property type="term" value="P:kinetochore assembly"/>
    <property type="evidence" value="ECO:0007669"/>
    <property type="project" value="InterPro"/>
</dbReference>
<name>A0A0W4ZD99_PNEC8</name>
<dbReference type="GO" id="GO:0000776">
    <property type="term" value="C:kinetochore"/>
    <property type="evidence" value="ECO:0007669"/>
    <property type="project" value="InterPro"/>
</dbReference>
<protein>
    <recommendedName>
        <fullName evidence="6">CENP-T/Histone H4 histone fold domain-containing protein</fullName>
    </recommendedName>
</protein>
<evidence type="ECO:0000256" key="5">
    <source>
        <dbReference type="ARBA" id="ARBA00023242"/>
    </source>
</evidence>
<evidence type="ECO:0000256" key="3">
    <source>
        <dbReference type="ARBA" id="ARBA00010137"/>
    </source>
</evidence>
<dbReference type="Pfam" id="PF15511">
    <property type="entry name" value="CENP-T_C"/>
    <property type="match status" value="1"/>
</dbReference>
<dbReference type="OrthoDB" id="10071681at2759"/>
<proteinExistence type="inferred from homology"/>
<dbReference type="GO" id="GO:0000278">
    <property type="term" value="P:mitotic cell cycle"/>
    <property type="evidence" value="ECO:0007669"/>
    <property type="project" value="TreeGrafter"/>
</dbReference>
<keyword evidence="4" id="KW-0158">Chromosome</keyword>
<dbReference type="VEuPathDB" id="FungiDB:T552_02845"/>
<dbReference type="PANTHER" id="PTHR46904">
    <property type="entry name" value="CENTROMERE PROTEIN T"/>
    <property type="match status" value="1"/>
</dbReference>
<comment type="similarity">
    <text evidence="3">Belongs to the CENP-T/CNN1 family.</text>
</comment>
<dbReference type="InterPro" id="IPR009072">
    <property type="entry name" value="Histone-fold"/>
</dbReference>
<evidence type="ECO:0000256" key="2">
    <source>
        <dbReference type="ARBA" id="ARBA00004286"/>
    </source>
</evidence>
<dbReference type="CDD" id="cd22920">
    <property type="entry name" value="HFD_CENP-T"/>
    <property type="match status" value="1"/>
</dbReference>
<dbReference type="Proteomes" id="UP000054454">
    <property type="component" value="Unassembled WGS sequence"/>
</dbReference>
<reference evidence="8" key="1">
    <citation type="journal article" date="2016" name="Nat. Commun.">
        <title>Genome analysis of three Pneumocystis species reveals adaptation mechanisms to life exclusively in mammalian hosts.</title>
        <authorList>
            <person name="Ma L."/>
            <person name="Chen Z."/>
            <person name="Huang D.W."/>
            <person name="Kutty G."/>
            <person name="Ishihara M."/>
            <person name="Wang H."/>
            <person name="Abouelleil A."/>
            <person name="Bishop L."/>
            <person name="Davey E."/>
            <person name="Deng R."/>
            <person name="Deng X."/>
            <person name="Fan L."/>
            <person name="Fantoni G."/>
            <person name="Fitzgerald M."/>
            <person name="Gogineni E."/>
            <person name="Goldberg J.M."/>
            <person name="Handley G."/>
            <person name="Hu X."/>
            <person name="Huber C."/>
            <person name="Jiao X."/>
            <person name="Jones K."/>
            <person name="Levin J.Z."/>
            <person name="Liu Y."/>
            <person name="Macdonald P."/>
            <person name="Melnikov A."/>
            <person name="Raley C."/>
            <person name="Sassi M."/>
            <person name="Sherman B.T."/>
            <person name="Song X."/>
            <person name="Sykes S."/>
            <person name="Tran B."/>
            <person name="Walsh L."/>
            <person name="Xia Y."/>
            <person name="Yang J."/>
            <person name="Young S."/>
            <person name="Zeng Q."/>
            <person name="Zheng X."/>
            <person name="Stephens R."/>
            <person name="Nusbaum C."/>
            <person name="Birren B.W."/>
            <person name="Azadi P."/>
            <person name="Lempicki R.A."/>
            <person name="Cuomo C.A."/>
            <person name="Kovacs J.A."/>
        </authorList>
    </citation>
    <scope>NUCLEOTIDE SEQUENCE [LARGE SCALE GENOMIC DNA]</scope>
    <source>
        <strain evidence="8">B80</strain>
    </source>
</reference>
<evidence type="ECO:0000259" key="6">
    <source>
        <dbReference type="Pfam" id="PF15511"/>
    </source>
</evidence>
<dbReference type="EMBL" id="LFVZ01000013">
    <property type="protein sequence ID" value="KTW26363.1"/>
    <property type="molecule type" value="Genomic_DNA"/>
</dbReference>
<evidence type="ECO:0000313" key="8">
    <source>
        <dbReference type="Proteomes" id="UP000054454"/>
    </source>
</evidence>
<comment type="caution">
    <text evidence="7">The sequence shown here is derived from an EMBL/GenBank/DDBJ whole genome shotgun (WGS) entry which is preliminary data.</text>
</comment>
<comment type="subcellular location">
    <subcellularLocation>
        <location evidence="2">Chromosome</location>
    </subcellularLocation>
    <subcellularLocation>
        <location evidence="1">Nucleus</location>
    </subcellularLocation>
</comment>
<dbReference type="GeneID" id="28937574"/>
<evidence type="ECO:0000256" key="1">
    <source>
        <dbReference type="ARBA" id="ARBA00004123"/>
    </source>
</evidence>
<dbReference type="GO" id="GO:0046982">
    <property type="term" value="F:protein heterodimerization activity"/>
    <property type="evidence" value="ECO:0007669"/>
    <property type="project" value="InterPro"/>
</dbReference>
<accession>A0A0W4ZD99</accession>
<dbReference type="RefSeq" id="XP_018224811.1">
    <property type="nucleotide sequence ID" value="XM_018371371.1"/>
</dbReference>